<evidence type="ECO:0000256" key="1">
    <source>
        <dbReference type="SAM" id="Coils"/>
    </source>
</evidence>
<dbReference type="EnsemblMetazoa" id="HelroT168722">
    <property type="protein sequence ID" value="HelroP168722"/>
    <property type="gene ID" value="HelroG168722"/>
</dbReference>
<proteinExistence type="predicted"/>
<dbReference type="KEGG" id="hro:HELRODRAFT_168722"/>
<dbReference type="AlphaFoldDB" id="T1F0W3"/>
<gene>
    <name evidence="4" type="primary">20202463</name>
    <name evidence="3" type="ORF">HELRODRAFT_168722</name>
</gene>
<dbReference type="HOGENOM" id="CLU_1050804_0_0_1"/>
<evidence type="ECO:0000313" key="4">
    <source>
        <dbReference type="EnsemblMetazoa" id="HelroP168722"/>
    </source>
</evidence>
<keyword evidence="1" id="KW-0175">Coiled coil</keyword>
<protein>
    <submittedName>
        <fullName evidence="3 4">Uncharacterized protein</fullName>
    </submittedName>
</protein>
<evidence type="ECO:0000313" key="3">
    <source>
        <dbReference type="EMBL" id="ESO08813.1"/>
    </source>
</evidence>
<feature type="coiled-coil region" evidence="1">
    <location>
        <begin position="84"/>
        <end position="111"/>
    </location>
</feature>
<evidence type="ECO:0000313" key="5">
    <source>
        <dbReference type="Proteomes" id="UP000015101"/>
    </source>
</evidence>
<dbReference type="Proteomes" id="UP000015101">
    <property type="component" value="Unassembled WGS sequence"/>
</dbReference>
<dbReference type="GeneID" id="20202463"/>
<reference evidence="4" key="3">
    <citation type="submission" date="2015-06" db="UniProtKB">
        <authorList>
            <consortium name="EnsemblMetazoa"/>
        </authorList>
    </citation>
    <scope>IDENTIFICATION</scope>
</reference>
<evidence type="ECO:0000256" key="2">
    <source>
        <dbReference type="SAM" id="MobiDB-lite"/>
    </source>
</evidence>
<dbReference type="EMBL" id="KB096023">
    <property type="protein sequence ID" value="ESO08813.1"/>
    <property type="molecule type" value="Genomic_DNA"/>
</dbReference>
<dbReference type="InParanoid" id="T1F0W3"/>
<keyword evidence="5" id="KW-1185">Reference proteome</keyword>
<reference evidence="5" key="1">
    <citation type="submission" date="2012-12" db="EMBL/GenBank/DDBJ databases">
        <authorList>
            <person name="Hellsten U."/>
            <person name="Grimwood J."/>
            <person name="Chapman J.A."/>
            <person name="Shapiro H."/>
            <person name="Aerts A."/>
            <person name="Otillar R.P."/>
            <person name="Terry A.Y."/>
            <person name="Boore J.L."/>
            <person name="Simakov O."/>
            <person name="Marletaz F."/>
            <person name="Cho S.-J."/>
            <person name="Edsinger-Gonzales E."/>
            <person name="Havlak P."/>
            <person name="Kuo D.-H."/>
            <person name="Larsson T."/>
            <person name="Lv J."/>
            <person name="Arendt D."/>
            <person name="Savage R."/>
            <person name="Osoegawa K."/>
            <person name="de Jong P."/>
            <person name="Lindberg D.R."/>
            <person name="Seaver E.C."/>
            <person name="Weisblat D.A."/>
            <person name="Putnam N.H."/>
            <person name="Grigoriev I.V."/>
            <person name="Rokhsar D.S."/>
        </authorList>
    </citation>
    <scope>NUCLEOTIDE SEQUENCE</scope>
</reference>
<dbReference type="RefSeq" id="XP_009012835.1">
    <property type="nucleotide sequence ID" value="XM_009014587.1"/>
</dbReference>
<feature type="region of interest" description="Disordered" evidence="2">
    <location>
        <begin position="173"/>
        <end position="195"/>
    </location>
</feature>
<accession>T1F0W3</accession>
<organism evidence="4 5">
    <name type="scientific">Helobdella robusta</name>
    <name type="common">Californian leech</name>
    <dbReference type="NCBI Taxonomy" id="6412"/>
    <lineage>
        <taxon>Eukaryota</taxon>
        <taxon>Metazoa</taxon>
        <taxon>Spiralia</taxon>
        <taxon>Lophotrochozoa</taxon>
        <taxon>Annelida</taxon>
        <taxon>Clitellata</taxon>
        <taxon>Hirudinea</taxon>
        <taxon>Rhynchobdellida</taxon>
        <taxon>Glossiphoniidae</taxon>
        <taxon>Helobdella</taxon>
    </lineage>
</organism>
<name>T1F0W3_HELRO</name>
<feature type="compositionally biased region" description="Low complexity" evidence="2">
    <location>
        <begin position="173"/>
        <end position="190"/>
    </location>
</feature>
<sequence>MGIRSNRLATPYVALQPELSQNKLLKFTFILFWRDNILWILRSIYMALCLRDPISCLSEKTLSIISLEIPRDEVSIPKPHYRIYKTMDSIINEYKEKLEDTEKLNKELLEKLYINDATTTTSAATASTAAATMTTTTAVVAATTTTTTTVATFIHECPNCYYVFSHKRYKNVNNNNNNNNNNNTNKCLNGNDEDGNYVSNRNNNISVLFSRLNGYDINDPSNNIINNNNNSTIINNNDNNNKLPNLCFRSIYLTRKAIKEISVYI</sequence>
<dbReference type="EMBL" id="AMQM01003071">
    <property type="status" value="NOT_ANNOTATED_CDS"/>
    <property type="molecule type" value="Genomic_DNA"/>
</dbReference>
<dbReference type="CTD" id="20202463"/>
<reference evidence="3 5" key="2">
    <citation type="journal article" date="2013" name="Nature">
        <title>Insights into bilaterian evolution from three spiralian genomes.</title>
        <authorList>
            <person name="Simakov O."/>
            <person name="Marletaz F."/>
            <person name="Cho S.J."/>
            <person name="Edsinger-Gonzales E."/>
            <person name="Havlak P."/>
            <person name="Hellsten U."/>
            <person name="Kuo D.H."/>
            <person name="Larsson T."/>
            <person name="Lv J."/>
            <person name="Arendt D."/>
            <person name="Savage R."/>
            <person name="Osoegawa K."/>
            <person name="de Jong P."/>
            <person name="Grimwood J."/>
            <person name="Chapman J.A."/>
            <person name="Shapiro H."/>
            <person name="Aerts A."/>
            <person name="Otillar R.P."/>
            <person name="Terry A.Y."/>
            <person name="Boore J.L."/>
            <person name="Grigoriev I.V."/>
            <person name="Lindberg D.R."/>
            <person name="Seaver E.C."/>
            <person name="Weisblat D.A."/>
            <person name="Putnam N.H."/>
            <person name="Rokhsar D.S."/>
        </authorList>
    </citation>
    <scope>NUCLEOTIDE SEQUENCE</scope>
</reference>